<feature type="region of interest" description="Disordered" evidence="1">
    <location>
        <begin position="166"/>
        <end position="188"/>
    </location>
</feature>
<reference evidence="2" key="1">
    <citation type="journal article" date="2020" name="Stud. Mycol.">
        <title>101 Dothideomycetes genomes: a test case for predicting lifestyles and emergence of pathogens.</title>
        <authorList>
            <person name="Haridas S."/>
            <person name="Albert R."/>
            <person name="Binder M."/>
            <person name="Bloem J."/>
            <person name="Labutti K."/>
            <person name="Salamov A."/>
            <person name="Andreopoulos B."/>
            <person name="Baker S."/>
            <person name="Barry K."/>
            <person name="Bills G."/>
            <person name="Bluhm B."/>
            <person name="Cannon C."/>
            <person name="Castanera R."/>
            <person name="Culley D."/>
            <person name="Daum C."/>
            <person name="Ezra D."/>
            <person name="Gonzalez J."/>
            <person name="Henrissat B."/>
            <person name="Kuo A."/>
            <person name="Liang C."/>
            <person name="Lipzen A."/>
            <person name="Lutzoni F."/>
            <person name="Magnuson J."/>
            <person name="Mondo S."/>
            <person name="Nolan M."/>
            <person name="Ohm R."/>
            <person name="Pangilinan J."/>
            <person name="Park H.-J."/>
            <person name="Ramirez L."/>
            <person name="Alfaro M."/>
            <person name="Sun H."/>
            <person name="Tritt A."/>
            <person name="Yoshinaga Y."/>
            <person name="Zwiers L.-H."/>
            <person name="Turgeon B."/>
            <person name="Goodwin S."/>
            <person name="Spatafora J."/>
            <person name="Crous P."/>
            <person name="Grigoriev I."/>
        </authorList>
    </citation>
    <scope>NUCLEOTIDE SEQUENCE</scope>
    <source>
        <strain evidence="2">CBS 262.69</strain>
    </source>
</reference>
<feature type="region of interest" description="Disordered" evidence="1">
    <location>
        <begin position="1"/>
        <end position="23"/>
    </location>
</feature>
<keyword evidence="3" id="KW-1185">Reference proteome</keyword>
<feature type="compositionally biased region" description="Basic and acidic residues" evidence="1">
    <location>
        <begin position="403"/>
        <end position="466"/>
    </location>
</feature>
<feature type="compositionally biased region" description="Low complexity" evidence="1">
    <location>
        <begin position="62"/>
        <end position="75"/>
    </location>
</feature>
<feature type="compositionally biased region" description="Pro residues" evidence="1">
    <location>
        <begin position="523"/>
        <end position="559"/>
    </location>
</feature>
<feature type="region of interest" description="Disordered" evidence="1">
    <location>
        <begin position="276"/>
        <end position="311"/>
    </location>
</feature>
<feature type="compositionally biased region" description="Polar residues" evidence="1">
    <location>
        <begin position="344"/>
        <end position="353"/>
    </location>
</feature>
<evidence type="ECO:0000313" key="3">
    <source>
        <dbReference type="Proteomes" id="UP000799640"/>
    </source>
</evidence>
<dbReference type="EMBL" id="ML996688">
    <property type="protein sequence ID" value="KAF2404780.1"/>
    <property type="molecule type" value="Genomic_DNA"/>
</dbReference>
<feature type="compositionally biased region" description="Low complexity" evidence="1">
    <location>
        <begin position="283"/>
        <end position="301"/>
    </location>
</feature>
<accession>A0A6G1I912</accession>
<name>A0A6G1I912_9PEZI</name>
<feature type="region of interest" description="Disordered" evidence="1">
    <location>
        <begin position="340"/>
        <end position="363"/>
    </location>
</feature>
<feature type="compositionally biased region" description="Polar residues" evidence="1">
    <location>
        <begin position="390"/>
        <end position="400"/>
    </location>
</feature>
<organism evidence="2 3">
    <name type="scientific">Trichodelitschia bisporula</name>
    <dbReference type="NCBI Taxonomy" id="703511"/>
    <lineage>
        <taxon>Eukaryota</taxon>
        <taxon>Fungi</taxon>
        <taxon>Dikarya</taxon>
        <taxon>Ascomycota</taxon>
        <taxon>Pezizomycotina</taxon>
        <taxon>Dothideomycetes</taxon>
        <taxon>Dothideomycetes incertae sedis</taxon>
        <taxon>Phaeotrichales</taxon>
        <taxon>Phaeotrichaceae</taxon>
        <taxon>Trichodelitschia</taxon>
    </lineage>
</organism>
<feature type="region of interest" description="Disordered" evidence="1">
    <location>
        <begin position="389"/>
        <end position="601"/>
    </location>
</feature>
<evidence type="ECO:0000313" key="2">
    <source>
        <dbReference type="EMBL" id="KAF2404780.1"/>
    </source>
</evidence>
<dbReference type="AlphaFoldDB" id="A0A6G1I912"/>
<feature type="region of interest" description="Disordered" evidence="1">
    <location>
        <begin position="61"/>
        <end position="82"/>
    </location>
</feature>
<sequence length="909" mass="100296">MKNRLRALPETAQGPGKNVRAGPTMVATPFSARTLARDGHGFLGSSRELSSGAWVLRGSAASPGSALSRTSSSSDRQSKSMHRQILLSGDRRQFLGYLDVPHLVFVPHRLSSQDGLATGVVELHLWREAVAVRPLPKHHGFPSQHCFGHDDTAPFGAAERGGVSATRCMSEPAGPSGTGALGAGSNKKSLTNTHSTADTGMTDVNMSGVSENASNTAITAPDALNTSSVNTGSVVDPRGVYMAQSTVTPEAIAALVEQNRQHRLQVRQNLLPRGIDTLADPSANQSGQQQAQHLAAQNQTAPGPPWALQTAPVAPYSQTGAAPASYAQTGCAPASYHQTAPAFSGQQAPQRNAQHAYHQRGQAAPQYEQYMAQHGQPAGSRYGLQEAMYSAQTSDSSRPTHYTGRDHFQESNERPNIRRRLAIDNRPYSDTRSDRGDRQYHNRRDDGPRRDSNRDRRDYGNSRRDWNNNGRGHNGNRRRFRDGDRSGQNFRSNRNGRDDSQGRDSPNNFTPFAGLPVPHFGPNSPPPPPPSAGWGPPPPPPPPPPSNPPPPPPAGPPPSDGDNNGGVPFIGPLPPTASNPFPKGYYDDGKPAPRGPPPRLEHTRKLLHNTYVAPMDVQEGRPFPPPPPAFKDVFPEIEKAAQQPYYWQNRQARENQEKARCHALGVPYTTQDTMGNVYQDLPGGGCLKNGKRYPPMADPNFKERLERERLEALAWWAQEKIRAQEYDEWLKAGGENAVNPKPRPEGAIVNTHGVPQPQPMTGQNEPMRQHPDFMKANHLTYVMFLRPHTEQQICLCFNHMCLGWATYAMNVGQLPDGKLPRTDDPVRQAHYERGRLMRLRAEKDFGMLDRPRREDYGVSVMGTICKDNKIENHPLFQHFLDQHGLRRDSTEELERARRLIDKNFNGKLD</sequence>
<evidence type="ECO:0000256" key="1">
    <source>
        <dbReference type="SAM" id="MobiDB-lite"/>
    </source>
</evidence>
<protein>
    <submittedName>
        <fullName evidence="2">Uncharacterized protein</fullName>
    </submittedName>
</protein>
<dbReference type="Proteomes" id="UP000799640">
    <property type="component" value="Unassembled WGS sequence"/>
</dbReference>
<proteinExistence type="predicted"/>
<gene>
    <name evidence="2" type="ORF">EJ06DRAFT_219414</name>
</gene>